<proteinExistence type="predicted"/>
<accession>A0A323UH32</accession>
<comment type="caution">
    <text evidence="1">The sequence shown here is derived from an EMBL/GenBank/DDBJ whole genome shotgun (WGS) entry which is preliminary data.</text>
</comment>
<name>A0A323UH32_RHOPL</name>
<reference evidence="1 2" key="1">
    <citation type="submission" date="2018-06" db="EMBL/GenBank/DDBJ databases">
        <title>Draft Whole-Genome Sequence of the purple photosynthetic bacterium Rhodospeudomonas palustris XCP.</title>
        <authorList>
            <person name="Rayyan A."/>
            <person name="Meyer T.E."/>
            <person name="Kyndt J.A."/>
        </authorList>
    </citation>
    <scope>NUCLEOTIDE SEQUENCE [LARGE SCALE GENOMIC DNA]</scope>
    <source>
        <strain evidence="1 2">XCP</strain>
    </source>
</reference>
<gene>
    <name evidence="1" type="ORF">DNX69_13185</name>
</gene>
<dbReference type="AlphaFoldDB" id="A0A323UH32"/>
<evidence type="ECO:0000313" key="2">
    <source>
        <dbReference type="Proteomes" id="UP000248134"/>
    </source>
</evidence>
<organism evidence="1 2">
    <name type="scientific">Rhodopseudomonas palustris</name>
    <dbReference type="NCBI Taxonomy" id="1076"/>
    <lineage>
        <taxon>Bacteria</taxon>
        <taxon>Pseudomonadati</taxon>
        <taxon>Pseudomonadota</taxon>
        <taxon>Alphaproteobacteria</taxon>
        <taxon>Hyphomicrobiales</taxon>
        <taxon>Nitrobacteraceae</taxon>
        <taxon>Rhodopseudomonas</taxon>
    </lineage>
</organism>
<protein>
    <submittedName>
        <fullName evidence="1">Uncharacterized protein</fullName>
    </submittedName>
</protein>
<sequence>MCRLRSRHDEQVRSVA</sequence>
<dbReference type="EMBL" id="QKQS01000023">
    <property type="protein sequence ID" value="PZA11527.1"/>
    <property type="molecule type" value="Genomic_DNA"/>
</dbReference>
<dbReference type="Proteomes" id="UP000248134">
    <property type="component" value="Unassembled WGS sequence"/>
</dbReference>
<evidence type="ECO:0000313" key="1">
    <source>
        <dbReference type="EMBL" id="PZA11527.1"/>
    </source>
</evidence>